<organism evidence="2 3">
    <name type="scientific">Hungatella hathewayi</name>
    <dbReference type="NCBI Taxonomy" id="154046"/>
    <lineage>
        <taxon>Bacteria</taxon>
        <taxon>Bacillati</taxon>
        <taxon>Bacillota</taxon>
        <taxon>Clostridia</taxon>
        <taxon>Lachnospirales</taxon>
        <taxon>Lachnospiraceae</taxon>
        <taxon>Hungatella</taxon>
    </lineage>
</organism>
<name>A0A174H234_9FIRM</name>
<dbReference type="EMBL" id="CYZE01000009">
    <property type="protein sequence ID" value="CUO67447.1"/>
    <property type="molecule type" value="Genomic_DNA"/>
</dbReference>
<keyword evidence="1" id="KW-0802">TPR repeat</keyword>
<dbReference type="Gene3D" id="1.25.40.10">
    <property type="entry name" value="Tetratricopeptide repeat domain"/>
    <property type="match status" value="1"/>
</dbReference>
<dbReference type="SUPFAM" id="SSF48452">
    <property type="entry name" value="TPR-like"/>
    <property type="match status" value="1"/>
</dbReference>
<dbReference type="InterPro" id="IPR019734">
    <property type="entry name" value="TPR_rpt"/>
</dbReference>
<evidence type="ECO:0000313" key="2">
    <source>
        <dbReference type="EMBL" id="CUO67447.1"/>
    </source>
</evidence>
<dbReference type="PROSITE" id="PS50005">
    <property type="entry name" value="TPR"/>
    <property type="match status" value="1"/>
</dbReference>
<dbReference type="RefSeq" id="WP_055657189.1">
    <property type="nucleotide sequence ID" value="NZ_CABIXC010000009.1"/>
</dbReference>
<evidence type="ECO:0000313" key="3">
    <source>
        <dbReference type="Proteomes" id="UP000095651"/>
    </source>
</evidence>
<proteinExistence type="predicted"/>
<gene>
    <name evidence="2" type="ORF">ERS852407_03578</name>
</gene>
<dbReference type="AlphaFoldDB" id="A0A174H234"/>
<reference evidence="2 3" key="1">
    <citation type="submission" date="2015-09" db="EMBL/GenBank/DDBJ databases">
        <authorList>
            <consortium name="Pathogen Informatics"/>
        </authorList>
    </citation>
    <scope>NUCLEOTIDE SEQUENCE [LARGE SCALE GENOMIC DNA]</scope>
    <source>
        <strain evidence="2 3">2789STDY5608850</strain>
    </source>
</reference>
<dbReference type="Proteomes" id="UP000095651">
    <property type="component" value="Unassembled WGS sequence"/>
</dbReference>
<accession>A0A174H234</accession>
<sequence length="270" mass="31794">MSLILCRQEPVKHPFYFEGLGVHLYSSQELCYVIYHNPLLVLDDFVDDHLIEFIRGELEMGFMAAKLEKWQQSGEDTDELLFLILTECDYYNAAEIKHFRQKIENYRKMTPPEFAKAKADYLFTRKQYGKAVAEYEGILEMPKESSTDDAFFAKIYNNLGASYARLFSMEKAYRAYQKSFDLAKSGDVLKRIYYLSKWNPNLVLKDRYRTLITEDVKAVWDEDMKKAEEAAQKVESLEKLDELFLKDPIKRMKGASELVKGWKGEYRYMI</sequence>
<protein>
    <submittedName>
        <fullName evidence="2">Uncharacterized protein</fullName>
    </submittedName>
</protein>
<feature type="repeat" description="TPR" evidence="1">
    <location>
        <begin position="153"/>
        <end position="186"/>
    </location>
</feature>
<evidence type="ECO:0000256" key="1">
    <source>
        <dbReference type="PROSITE-ProRule" id="PRU00339"/>
    </source>
</evidence>
<dbReference type="InterPro" id="IPR011990">
    <property type="entry name" value="TPR-like_helical_dom_sf"/>
</dbReference>